<evidence type="ECO:0000313" key="3">
    <source>
        <dbReference type="Proteomes" id="UP000663879"/>
    </source>
</evidence>
<comment type="caution">
    <text evidence="2">The sequence shown here is derived from an EMBL/GenBank/DDBJ whole genome shotgun (WGS) entry which is preliminary data.</text>
</comment>
<feature type="compositionally biased region" description="Low complexity" evidence="1">
    <location>
        <begin position="702"/>
        <end position="717"/>
    </location>
</feature>
<name>A0A813M5F7_9BILA</name>
<dbReference type="OrthoDB" id="10021476at2759"/>
<keyword evidence="3" id="KW-1185">Reference proteome</keyword>
<gene>
    <name evidence="2" type="ORF">OXX778_LOCUS825</name>
</gene>
<accession>A0A813M5F7</accession>
<sequence length="752" mass="86330">MKTQISLSSQTINLNTNKTLDELNSFLMSHLETDEKNPHNLTNLRDVLKAAHNINHVKNNQENNLNLLIEFLKLDSNNNQINTNNTHSIQTENIINRIENDLQESLKLLKQYNEKFDLDKSDLSNDIFSNNSDHSCKLSTMNNCVRDENKELSNEDLDDTPVYNFNRNDIIRKNFFNKNENLSEKLRKLGQINKKNSISETSKLIEESPQITHRDLNSPVIRKSNQRRNSFDQAAFTEYTRPTTLTKSSTAQFNNISSEKTKIDIECKQLDSGFWNYDELNDLKQKFMSLLGDSNKPVQELKNHNIQSSRDFCCVVDNQPNRLSSMSFVALDNKPISSTEQLKIESFYRSFGTSLFISQSCASLYTVQNSKIRPQTNNETNIRISIATTHSIQFNSNYSSTNSEINHEILKDIMNNRHQSYVPIYHRGVPLWLLNSGKNPHRPIRQLKFTLAEKGTGFILWQDRIDSNSDFNLYLMKKNDNSIHNVSSYFDSLNLINEIKHEQIESMIMTFKASDKKTTVFMKFDLNTETIKFYEFYKRLIKNVVIDTKQRTKSLPVGVGNANSSTKLKRNSQNRNVSFYNYDYNLLDSGSSPNKSKYKRQSCQIVPENEKIKFKRITKNDISNPCNYKHIISLKLSDKNLHYTLSKLLPNTIDSNISSPSSIGNKSIISPCYSVCSSSPPITPLMANEFSIQQSSRSSFNQDTSNDQSTSSLSNSSLSTILPPPLLGVSNSSKFFELNSYNHKISKQRTVK</sequence>
<organism evidence="2 3">
    <name type="scientific">Brachionus calyciflorus</name>
    <dbReference type="NCBI Taxonomy" id="104777"/>
    <lineage>
        <taxon>Eukaryota</taxon>
        <taxon>Metazoa</taxon>
        <taxon>Spiralia</taxon>
        <taxon>Gnathifera</taxon>
        <taxon>Rotifera</taxon>
        <taxon>Eurotatoria</taxon>
        <taxon>Monogononta</taxon>
        <taxon>Pseudotrocha</taxon>
        <taxon>Ploima</taxon>
        <taxon>Brachionidae</taxon>
        <taxon>Brachionus</taxon>
    </lineage>
</organism>
<protein>
    <submittedName>
        <fullName evidence="2">Uncharacterized protein</fullName>
    </submittedName>
</protein>
<proteinExistence type="predicted"/>
<feature type="region of interest" description="Disordered" evidence="1">
    <location>
        <begin position="696"/>
        <end position="717"/>
    </location>
</feature>
<reference evidence="2" key="1">
    <citation type="submission" date="2021-02" db="EMBL/GenBank/DDBJ databases">
        <authorList>
            <person name="Nowell W R."/>
        </authorList>
    </citation>
    <scope>NUCLEOTIDE SEQUENCE</scope>
    <source>
        <strain evidence="2">Ploen Becks lab</strain>
    </source>
</reference>
<evidence type="ECO:0000313" key="2">
    <source>
        <dbReference type="EMBL" id="CAF0709627.1"/>
    </source>
</evidence>
<dbReference type="Proteomes" id="UP000663879">
    <property type="component" value="Unassembled WGS sequence"/>
</dbReference>
<evidence type="ECO:0000256" key="1">
    <source>
        <dbReference type="SAM" id="MobiDB-lite"/>
    </source>
</evidence>
<dbReference type="AlphaFoldDB" id="A0A813M5F7"/>
<dbReference type="EMBL" id="CAJNOC010000046">
    <property type="protein sequence ID" value="CAF0709627.1"/>
    <property type="molecule type" value="Genomic_DNA"/>
</dbReference>